<comment type="caution">
    <text evidence="7">The sequence shown here is derived from an EMBL/GenBank/DDBJ whole genome shotgun (WGS) entry which is preliminary data.</text>
</comment>
<evidence type="ECO:0000256" key="5">
    <source>
        <dbReference type="NCBIfam" id="TIGR01378"/>
    </source>
</evidence>
<evidence type="ECO:0000313" key="7">
    <source>
        <dbReference type="EMBL" id="TXC92000.1"/>
    </source>
</evidence>
<evidence type="ECO:0000256" key="3">
    <source>
        <dbReference type="ARBA" id="ARBA00022777"/>
    </source>
</evidence>
<evidence type="ECO:0000256" key="2">
    <source>
        <dbReference type="ARBA" id="ARBA00022741"/>
    </source>
</evidence>
<dbReference type="InterPro" id="IPR036371">
    <property type="entry name" value="TPK_B1-bd_sf"/>
</dbReference>
<sequence>MKIIAIVAGGPRDDLVNLEDFHTEDVTWIGVDRGVTYLKEFGLPIQNAFGDFDSISSSEMDKLVDCIEEVAIFSPEKDKTDTEIALEWSINQNPESIKIFGATGGRIDHLFANIHLLIHSIKSETEIEIIDQQNRITLHTPGTYTIKKDRDKKYTSFIPISIEVKGITLEGFKYPLKNCHIGLGSTLCISNELIHEVGTFSFEDGILIMIRSCD</sequence>
<gene>
    <name evidence="7" type="ORF">FS935_06345</name>
</gene>
<evidence type="ECO:0000259" key="6">
    <source>
        <dbReference type="SMART" id="SM00983"/>
    </source>
</evidence>
<organism evidence="7 8">
    <name type="scientific">Metabacillus litoralis</name>
    <dbReference type="NCBI Taxonomy" id="152268"/>
    <lineage>
        <taxon>Bacteria</taxon>
        <taxon>Bacillati</taxon>
        <taxon>Bacillota</taxon>
        <taxon>Bacilli</taxon>
        <taxon>Bacillales</taxon>
        <taxon>Bacillaceae</taxon>
        <taxon>Metabacillus</taxon>
    </lineage>
</organism>
<accession>A0A5C6W3S4</accession>
<dbReference type="CDD" id="cd07995">
    <property type="entry name" value="TPK"/>
    <property type="match status" value="1"/>
</dbReference>
<dbReference type="GO" id="GO:0004788">
    <property type="term" value="F:thiamine diphosphokinase activity"/>
    <property type="evidence" value="ECO:0007669"/>
    <property type="project" value="UniProtKB-UniRule"/>
</dbReference>
<evidence type="ECO:0000256" key="4">
    <source>
        <dbReference type="ARBA" id="ARBA00022840"/>
    </source>
</evidence>
<dbReference type="Pfam" id="PF04263">
    <property type="entry name" value="TPK_catalytic"/>
    <property type="match status" value="1"/>
</dbReference>
<dbReference type="SUPFAM" id="SSF63999">
    <property type="entry name" value="Thiamin pyrophosphokinase, catalytic domain"/>
    <property type="match status" value="1"/>
</dbReference>
<dbReference type="EC" id="2.7.6.2" evidence="5"/>
<reference evidence="7 8" key="1">
    <citation type="journal article" date="2005" name="Int. J. Syst. Evol. Microbiol.">
        <title>Bacillus litoralis sp. nov., isolated from a tidal flat of the Yellow Sea in Korea.</title>
        <authorList>
            <person name="Yoon J.H."/>
            <person name="Oh T.K."/>
        </authorList>
    </citation>
    <scope>NUCLEOTIDE SEQUENCE [LARGE SCALE GENOMIC DNA]</scope>
    <source>
        <strain evidence="7 8">SW-211</strain>
    </source>
</reference>
<dbReference type="Pfam" id="PF04265">
    <property type="entry name" value="TPK_B1_binding"/>
    <property type="match status" value="1"/>
</dbReference>
<keyword evidence="2" id="KW-0547">Nucleotide-binding</keyword>
<keyword evidence="1 7" id="KW-0808">Transferase</keyword>
<dbReference type="GO" id="GO:0009229">
    <property type="term" value="P:thiamine diphosphate biosynthetic process"/>
    <property type="evidence" value="ECO:0007669"/>
    <property type="project" value="InterPro"/>
</dbReference>
<dbReference type="EMBL" id="VOQF01000003">
    <property type="protein sequence ID" value="TXC92000.1"/>
    <property type="molecule type" value="Genomic_DNA"/>
</dbReference>
<keyword evidence="4" id="KW-0067">ATP-binding</keyword>
<dbReference type="PANTHER" id="PTHR41299">
    <property type="entry name" value="THIAMINE PYROPHOSPHOKINASE"/>
    <property type="match status" value="1"/>
</dbReference>
<dbReference type="GO" id="GO:0005524">
    <property type="term" value="F:ATP binding"/>
    <property type="evidence" value="ECO:0007669"/>
    <property type="project" value="UniProtKB-KW"/>
</dbReference>
<dbReference type="NCBIfam" id="TIGR01378">
    <property type="entry name" value="thi_PPkinase"/>
    <property type="match status" value="1"/>
</dbReference>
<dbReference type="GO" id="GO:0006772">
    <property type="term" value="P:thiamine metabolic process"/>
    <property type="evidence" value="ECO:0007669"/>
    <property type="project" value="UniProtKB-UniRule"/>
</dbReference>
<evidence type="ECO:0000256" key="1">
    <source>
        <dbReference type="ARBA" id="ARBA00022679"/>
    </source>
</evidence>
<protein>
    <recommendedName>
        <fullName evidence="5">Thiamine diphosphokinase</fullName>
        <ecNumber evidence="5">2.7.6.2</ecNumber>
    </recommendedName>
</protein>
<dbReference type="PANTHER" id="PTHR41299:SF1">
    <property type="entry name" value="THIAMINE PYROPHOSPHOKINASE"/>
    <property type="match status" value="1"/>
</dbReference>
<dbReference type="InterPro" id="IPR053149">
    <property type="entry name" value="TPK"/>
</dbReference>
<dbReference type="InterPro" id="IPR007371">
    <property type="entry name" value="TPK_catalytic"/>
</dbReference>
<dbReference type="InterPro" id="IPR036759">
    <property type="entry name" value="TPK_catalytic_sf"/>
</dbReference>
<name>A0A5C6W3S4_9BACI</name>
<keyword evidence="8" id="KW-1185">Reference proteome</keyword>
<evidence type="ECO:0000313" key="8">
    <source>
        <dbReference type="Proteomes" id="UP000321363"/>
    </source>
</evidence>
<dbReference type="Proteomes" id="UP000321363">
    <property type="component" value="Unassembled WGS sequence"/>
</dbReference>
<dbReference type="RefSeq" id="WP_146946744.1">
    <property type="nucleotide sequence ID" value="NZ_VOQF01000003.1"/>
</dbReference>
<dbReference type="Gene3D" id="3.40.50.10240">
    <property type="entry name" value="Thiamin pyrophosphokinase, catalytic domain"/>
    <property type="match status" value="1"/>
</dbReference>
<dbReference type="InterPro" id="IPR007373">
    <property type="entry name" value="Thiamin_PyroPKinase_B1-bd"/>
</dbReference>
<dbReference type="InterPro" id="IPR006282">
    <property type="entry name" value="Thi_PPkinase"/>
</dbReference>
<keyword evidence="3 7" id="KW-0418">Kinase</keyword>
<dbReference type="SMART" id="SM00983">
    <property type="entry name" value="TPK_B1_binding"/>
    <property type="match status" value="1"/>
</dbReference>
<dbReference type="GO" id="GO:0016301">
    <property type="term" value="F:kinase activity"/>
    <property type="evidence" value="ECO:0007669"/>
    <property type="project" value="UniProtKB-KW"/>
</dbReference>
<proteinExistence type="predicted"/>
<dbReference type="OrthoDB" id="9804377at2"/>
<dbReference type="SUPFAM" id="SSF63862">
    <property type="entry name" value="Thiamin pyrophosphokinase, substrate-binding domain"/>
    <property type="match status" value="1"/>
</dbReference>
<dbReference type="AlphaFoldDB" id="A0A5C6W3S4"/>
<dbReference type="GO" id="GO:0030975">
    <property type="term" value="F:thiamine binding"/>
    <property type="evidence" value="ECO:0007669"/>
    <property type="project" value="InterPro"/>
</dbReference>
<feature type="domain" description="Thiamin pyrophosphokinase thiamin-binding" evidence="6">
    <location>
        <begin position="142"/>
        <end position="208"/>
    </location>
</feature>